<evidence type="ECO:0000313" key="1">
    <source>
        <dbReference type="EMBL" id="ONK55441.1"/>
    </source>
</evidence>
<dbReference type="EMBL" id="KV863470">
    <property type="protein sequence ID" value="ONK55441.1"/>
    <property type="molecule type" value="Genomic_DNA"/>
</dbReference>
<keyword evidence="2" id="KW-1185">Reference proteome</keyword>
<dbReference type="Proteomes" id="UP000243459">
    <property type="component" value="Unassembled WGS sequence"/>
</dbReference>
<organism evidence="1 2">
    <name type="scientific">Asparagus officinalis</name>
    <name type="common">Garden asparagus</name>
    <dbReference type="NCBI Taxonomy" id="4686"/>
    <lineage>
        <taxon>Eukaryota</taxon>
        <taxon>Viridiplantae</taxon>
        <taxon>Streptophyta</taxon>
        <taxon>Embryophyta</taxon>
        <taxon>Tracheophyta</taxon>
        <taxon>Spermatophyta</taxon>
        <taxon>Magnoliopsida</taxon>
        <taxon>Liliopsida</taxon>
        <taxon>Asparagales</taxon>
        <taxon>Asparagaceae</taxon>
        <taxon>Asparagoideae</taxon>
        <taxon>Asparagus</taxon>
    </lineage>
</organism>
<accession>A0A1R3L749</accession>
<name>A0A1R3L749_ASPOF</name>
<dbReference type="AlphaFoldDB" id="A0A1R3L749"/>
<proteinExistence type="predicted"/>
<gene>
    <name evidence="1" type="ORF">A4U43_UnF3310</name>
</gene>
<reference evidence="2" key="1">
    <citation type="journal article" date="2017" name="Nat. Commun.">
        <title>The asparagus genome sheds light on the origin and evolution of a young Y chromosome.</title>
        <authorList>
            <person name="Harkess A."/>
            <person name="Zhou J."/>
            <person name="Xu C."/>
            <person name="Bowers J.E."/>
            <person name="Van der Hulst R."/>
            <person name="Ayyampalayam S."/>
            <person name="Mercati F."/>
            <person name="Riccardi P."/>
            <person name="McKain M.R."/>
            <person name="Kakrana A."/>
            <person name="Tang H."/>
            <person name="Ray J."/>
            <person name="Groenendijk J."/>
            <person name="Arikit S."/>
            <person name="Mathioni S.M."/>
            <person name="Nakano M."/>
            <person name="Shan H."/>
            <person name="Telgmann-Rauber A."/>
            <person name="Kanno A."/>
            <person name="Yue Z."/>
            <person name="Chen H."/>
            <person name="Li W."/>
            <person name="Chen Y."/>
            <person name="Xu X."/>
            <person name="Zhang Y."/>
            <person name="Luo S."/>
            <person name="Chen H."/>
            <person name="Gao J."/>
            <person name="Mao Z."/>
            <person name="Pires J.C."/>
            <person name="Luo M."/>
            <person name="Kudrna D."/>
            <person name="Wing R.A."/>
            <person name="Meyers B.C."/>
            <person name="Yi K."/>
            <person name="Kong H."/>
            <person name="Lavrijsen P."/>
            <person name="Sunseri F."/>
            <person name="Falavigna A."/>
            <person name="Ye Y."/>
            <person name="Leebens-Mack J.H."/>
            <person name="Chen G."/>
        </authorList>
    </citation>
    <scope>NUCLEOTIDE SEQUENCE [LARGE SCALE GENOMIC DNA]</scope>
    <source>
        <strain evidence="2">cv. DH0086</strain>
    </source>
</reference>
<evidence type="ECO:0000313" key="2">
    <source>
        <dbReference type="Proteomes" id="UP000243459"/>
    </source>
</evidence>
<protein>
    <submittedName>
        <fullName evidence="1">Uncharacterized protein</fullName>
    </submittedName>
</protein>
<dbReference type="Gramene" id="ONK55441">
    <property type="protein sequence ID" value="ONK55441"/>
    <property type="gene ID" value="A4U43_UnF3310"/>
</dbReference>
<sequence length="81" mass="8903">MLSEGLGIRGAESKKIWVSEIGFVRAARAAFVVAEAWGLVSEEESRLDFNKELIAVDFWEKSGEQNGGERLGVTELCACRV</sequence>